<feature type="transmembrane region" description="Helical" evidence="7">
    <location>
        <begin position="57"/>
        <end position="74"/>
    </location>
</feature>
<evidence type="ECO:0000256" key="3">
    <source>
        <dbReference type="ARBA" id="ARBA00022475"/>
    </source>
</evidence>
<keyword evidence="5 7" id="KW-1133">Transmembrane helix</keyword>
<feature type="transmembrane region" description="Helical" evidence="7">
    <location>
        <begin position="162"/>
        <end position="180"/>
    </location>
</feature>
<keyword evidence="3" id="KW-1003">Cell membrane</keyword>
<feature type="transmembrane region" description="Helical" evidence="7">
    <location>
        <begin position="214"/>
        <end position="233"/>
    </location>
</feature>
<feature type="transmembrane region" description="Helical" evidence="7">
    <location>
        <begin position="187"/>
        <end position="208"/>
    </location>
</feature>
<organism evidence="9 10">
    <name type="scientific">Methylobrevis albus</name>
    <dbReference type="NCBI Taxonomy" id="2793297"/>
    <lineage>
        <taxon>Bacteria</taxon>
        <taxon>Pseudomonadati</taxon>
        <taxon>Pseudomonadota</taxon>
        <taxon>Alphaproteobacteria</taxon>
        <taxon>Hyphomicrobiales</taxon>
        <taxon>Pleomorphomonadaceae</taxon>
        <taxon>Methylobrevis</taxon>
    </lineage>
</organism>
<evidence type="ECO:0000256" key="5">
    <source>
        <dbReference type="ARBA" id="ARBA00022989"/>
    </source>
</evidence>
<keyword evidence="6 7" id="KW-0472">Membrane</keyword>
<feature type="transmembrane region" description="Helical" evidence="7">
    <location>
        <begin position="283"/>
        <end position="302"/>
    </location>
</feature>
<dbReference type="GO" id="GO:0005886">
    <property type="term" value="C:plasma membrane"/>
    <property type="evidence" value="ECO:0007669"/>
    <property type="project" value="UniProtKB-SubCell"/>
</dbReference>
<dbReference type="PANTHER" id="PTHR40074:SF4">
    <property type="entry name" value="INNER MEMBRANE PROTEIN YCFT"/>
    <property type="match status" value="1"/>
</dbReference>
<evidence type="ECO:0000256" key="6">
    <source>
        <dbReference type="ARBA" id="ARBA00023136"/>
    </source>
</evidence>
<name>A0A931I4F0_9HYPH</name>
<sequence>MMHSVEGVERLAGAHGWLGTVVDFARPFRMPDFFLISGLFLARVIDRPGRVFYDRRVVHFFYFYVLWLTIQFAVKAPGFVADQGLAATVERYLAAILYDPFGTLWFIWILPVFAVTVRLTRKVPPAIIFAIAAGLEISNIQAGVTPENVLGYTALNEFAARFVYFYAGYWAAPLIFRIAGHVADRPLAAVAGLLVWGLVNGTLVFSGLATLPVVSLLLGFAGAGAIIAAATLVTRLGARFTPARAFQFLGANSIVIYLAFFLPMGAMRTVLLKTGVIDDVGTMSALVTLAGVTGPLVIWWFARRFGLNFLFSRPRWARIERPADRRQPAGMQPAE</sequence>
<evidence type="ECO:0000256" key="1">
    <source>
        <dbReference type="ARBA" id="ARBA00004651"/>
    </source>
</evidence>
<feature type="transmembrane region" description="Helical" evidence="7">
    <location>
        <begin position="245"/>
        <end position="263"/>
    </location>
</feature>
<feature type="domain" description="Acyltransferase 3" evidence="8">
    <location>
        <begin position="19"/>
        <end position="301"/>
    </location>
</feature>
<dbReference type="EMBL" id="JADZLT010000051">
    <property type="protein sequence ID" value="MBH0238663.1"/>
    <property type="molecule type" value="Genomic_DNA"/>
</dbReference>
<evidence type="ECO:0000256" key="4">
    <source>
        <dbReference type="ARBA" id="ARBA00022692"/>
    </source>
</evidence>
<dbReference type="AlphaFoldDB" id="A0A931I4F0"/>
<proteinExistence type="inferred from homology"/>
<evidence type="ECO:0000313" key="10">
    <source>
        <dbReference type="Proteomes" id="UP000631694"/>
    </source>
</evidence>
<keyword evidence="9" id="KW-0012">Acyltransferase</keyword>
<keyword evidence="4 7" id="KW-0812">Transmembrane</keyword>
<dbReference type="GO" id="GO:0016413">
    <property type="term" value="F:O-acetyltransferase activity"/>
    <property type="evidence" value="ECO:0007669"/>
    <property type="project" value="TreeGrafter"/>
</dbReference>
<dbReference type="Proteomes" id="UP000631694">
    <property type="component" value="Unassembled WGS sequence"/>
</dbReference>
<comment type="caution">
    <text evidence="9">The sequence shown here is derived from an EMBL/GenBank/DDBJ whole genome shotgun (WGS) entry which is preliminary data.</text>
</comment>
<accession>A0A931I4F0</accession>
<reference evidence="9" key="1">
    <citation type="submission" date="2020-12" db="EMBL/GenBank/DDBJ databases">
        <title>Methylobrevis albus sp. nov., isolated from fresh water lack sediment.</title>
        <authorList>
            <person name="Zou Q."/>
        </authorList>
    </citation>
    <scope>NUCLEOTIDE SEQUENCE</scope>
    <source>
        <strain evidence="9">L22</strain>
    </source>
</reference>
<evidence type="ECO:0000259" key="8">
    <source>
        <dbReference type="Pfam" id="PF01757"/>
    </source>
</evidence>
<comment type="similarity">
    <text evidence="2">Belongs to the acyltransferase 3 family.</text>
</comment>
<gene>
    <name evidence="9" type="ORF">I5731_12575</name>
</gene>
<feature type="transmembrane region" description="Helical" evidence="7">
    <location>
        <begin position="123"/>
        <end position="142"/>
    </location>
</feature>
<evidence type="ECO:0000256" key="2">
    <source>
        <dbReference type="ARBA" id="ARBA00007400"/>
    </source>
</evidence>
<dbReference type="PANTHER" id="PTHR40074">
    <property type="entry name" value="O-ACETYLTRANSFERASE WECH"/>
    <property type="match status" value="1"/>
</dbReference>
<feature type="transmembrane region" description="Helical" evidence="7">
    <location>
        <begin position="94"/>
        <end position="116"/>
    </location>
</feature>
<dbReference type="GO" id="GO:0009246">
    <property type="term" value="P:enterobacterial common antigen biosynthetic process"/>
    <property type="evidence" value="ECO:0007669"/>
    <property type="project" value="TreeGrafter"/>
</dbReference>
<evidence type="ECO:0000256" key="7">
    <source>
        <dbReference type="SAM" id="Phobius"/>
    </source>
</evidence>
<protein>
    <submittedName>
        <fullName evidence="9">Acyltransferase family protein</fullName>
    </submittedName>
</protein>
<comment type="subcellular location">
    <subcellularLocation>
        <location evidence="1">Cell membrane</location>
        <topology evidence="1">Multi-pass membrane protein</topology>
    </subcellularLocation>
</comment>
<dbReference type="RefSeq" id="WP_197311951.1">
    <property type="nucleotide sequence ID" value="NZ_JADZLT010000051.1"/>
</dbReference>
<dbReference type="InterPro" id="IPR002656">
    <property type="entry name" value="Acyl_transf_3_dom"/>
</dbReference>
<keyword evidence="10" id="KW-1185">Reference proteome</keyword>
<dbReference type="Pfam" id="PF01757">
    <property type="entry name" value="Acyl_transf_3"/>
    <property type="match status" value="1"/>
</dbReference>
<keyword evidence="9" id="KW-0808">Transferase</keyword>
<evidence type="ECO:0000313" key="9">
    <source>
        <dbReference type="EMBL" id="MBH0238663.1"/>
    </source>
</evidence>